<dbReference type="PANTHER" id="PTHR11106">
    <property type="entry name" value="GANGLIOSIDE INDUCED DIFFERENTIATION ASSOCIATED PROTEIN 2-RELATED"/>
    <property type="match status" value="1"/>
</dbReference>
<feature type="domain" description="Macro" evidence="1">
    <location>
        <begin position="1"/>
        <end position="183"/>
    </location>
</feature>
<evidence type="ECO:0000259" key="1">
    <source>
        <dbReference type="PROSITE" id="PS51154"/>
    </source>
</evidence>
<name>D8SBP5_SELML</name>
<dbReference type="PANTHER" id="PTHR11106:SF27">
    <property type="entry name" value="MACRO DOMAIN-CONTAINING PROTEIN"/>
    <property type="match status" value="1"/>
</dbReference>
<gene>
    <name evidence="2" type="ORF">SELMODRAFT_113089</name>
</gene>
<evidence type="ECO:0000313" key="3">
    <source>
        <dbReference type="Proteomes" id="UP000001514"/>
    </source>
</evidence>
<protein>
    <recommendedName>
        <fullName evidence="1">Macro domain-containing protein</fullName>
    </recommendedName>
</protein>
<dbReference type="Gene3D" id="3.40.220.10">
    <property type="entry name" value="Leucine Aminopeptidase, subunit E, domain 1"/>
    <property type="match status" value="1"/>
</dbReference>
<keyword evidence="3" id="KW-1185">Reference proteome</keyword>
<reference evidence="2 3" key="1">
    <citation type="journal article" date="2011" name="Science">
        <title>The Selaginella genome identifies genetic changes associated with the evolution of vascular plants.</title>
        <authorList>
            <person name="Banks J.A."/>
            <person name="Nishiyama T."/>
            <person name="Hasebe M."/>
            <person name="Bowman J.L."/>
            <person name="Gribskov M."/>
            <person name="dePamphilis C."/>
            <person name="Albert V.A."/>
            <person name="Aono N."/>
            <person name="Aoyama T."/>
            <person name="Ambrose B.A."/>
            <person name="Ashton N.W."/>
            <person name="Axtell M.J."/>
            <person name="Barker E."/>
            <person name="Barker M.S."/>
            <person name="Bennetzen J.L."/>
            <person name="Bonawitz N.D."/>
            <person name="Chapple C."/>
            <person name="Cheng C."/>
            <person name="Correa L.G."/>
            <person name="Dacre M."/>
            <person name="DeBarry J."/>
            <person name="Dreyer I."/>
            <person name="Elias M."/>
            <person name="Engstrom E.M."/>
            <person name="Estelle M."/>
            <person name="Feng L."/>
            <person name="Finet C."/>
            <person name="Floyd S.K."/>
            <person name="Frommer W.B."/>
            <person name="Fujita T."/>
            <person name="Gramzow L."/>
            <person name="Gutensohn M."/>
            <person name="Harholt J."/>
            <person name="Hattori M."/>
            <person name="Heyl A."/>
            <person name="Hirai T."/>
            <person name="Hiwatashi Y."/>
            <person name="Ishikawa M."/>
            <person name="Iwata M."/>
            <person name="Karol K.G."/>
            <person name="Koehler B."/>
            <person name="Kolukisaoglu U."/>
            <person name="Kubo M."/>
            <person name="Kurata T."/>
            <person name="Lalonde S."/>
            <person name="Li K."/>
            <person name="Li Y."/>
            <person name="Litt A."/>
            <person name="Lyons E."/>
            <person name="Manning G."/>
            <person name="Maruyama T."/>
            <person name="Michael T.P."/>
            <person name="Mikami K."/>
            <person name="Miyazaki S."/>
            <person name="Morinaga S."/>
            <person name="Murata T."/>
            <person name="Mueller-Roeber B."/>
            <person name="Nelson D.R."/>
            <person name="Obara M."/>
            <person name="Oguri Y."/>
            <person name="Olmstead R.G."/>
            <person name="Onodera N."/>
            <person name="Petersen B.L."/>
            <person name="Pils B."/>
            <person name="Prigge M."/>
            <person name="Rensing S.A."/>
            <person name="Riano-Pachon D.M."/>
            <person name="Roberts A.W."/>
            <person name="Sato Y."/>
            <person name="Scheller H.V."/>
            <person name="Schulz B."/>
            <person name="Schulz C."/>
            <person name="Shakirov E.V."/>
            <person name="Shibagaki N."/>
            <person name="Shinohara N."/>
            <person name="Shippen D.E."/>
            <person name="Soerensen I."/>
            <person name="Sotooka R."/>
            <person name="Sugimoto N."/>
            <person name="Sugita M."/>
            <person name="Sumikawa N."/>
            <person name="Tanurdzic M."/>
            <person name="Theissen G."/>
            <person name="Ulvskov P."/>
            <person name="Wakazuki S."/>
            <person name="Weng J.K."/>
            <person name="Willats W.W."/>
            <person name="Wipf D."/>
            <person name="Wolf P.G."/>
            <person name="Yang L."/>
            <person name="Zimmer A.D."/>
            <person name="Zhu Q."/>
            <person name="Mitros T."/>
            <person name="Hellsten U."/>
            <person name="Loque D."/>
            <person name="Otillar R."/>
            <person name="Salamov A."/>
            <person name="Schmutz J."/>
            <person name="Shapiro H."/>
            <person name="Lindquist E."/>
            <person name="Lucas S."/>
            <person name="Rokhsar D."/>
            <person name="Grigoriev I.V."/>
        </authorList>
    </citation>
    <scope>NUCLEOTIDE SEQUENCE [LARGE SCALE GENOMIC DNA]</scope>
</reference>
<dbReference type="SMART" id="SM00506">
    <property type="entry name" value="A1pp"/>
    <property type="match status" value="1"/>
</dbReference>
<dbReference type="InterPro" id="IPR002589">
    <property type="entry name" value="Macro_dom"/>
</dbReference>
<dbReference type="Gramene" id="EFJ18425">
    <property type="protein sequence ID" value="EFJ18425"/>
    <property type="gene ID" value="SELMODRAFT_113089"/>
</dbReference>
<evidence type="ECO:0000313" key="2">
    <source>
        <dbReference type="EMBL" id="EFJ18425.1"/>
    </source>
</evidence>
<dbReference type="KEGG" id="smo:SELMODRAFT_113089"/>
<dbReference type="SUPFAM" id="SSF52949">
    <property type="entry name" value="Macro domain-like"/>
    <property type="match status" value="1"/>
</dbReference>
<proteinExistence type="predicted"/>
<organism evidence="3">
    <name type="scientific">Selaginella moellendorffii</name>
    <name type="common">Spikemoss</name>
    <dbReference type="NCBI Taxonomy" id="88036"/>
    <lineage>
        <taxon>Eukaryota</taxon>
        <taxon>Viridiplantae</taxon>
        <taxon>Streptophyta</taxon>
        <taxon>Embryophyta</taxon>
        <taxon>Tracheophyta</taxon>
        <taxon>Lycopodiopsida</taxon>
        <taxon>Selaginellales</taxon>
        <taxon>Selaginellaceae</taxon>
        <taxon>Selaginella</taxon>
    </lineage>
</organism>
<dbReference type="Pfam" id="PF01661">
    <property type="entry name" value="Macro"/>
    <property type="match status" value="1"/>
</dbReference>
<dbReference type="InParanoid" id="D8SBP5"/>
<sequence>MQREQFKLSDTCSMTIYFGDITKWRVDGATDAIVAPANKKVNAGAAVDGVIHKVAGPRLLSACQRLPDVAPHGVKCEVGQAVSTKAFNLPVSRVIHAVGPVYEGRESDADLEKTYASALALAATEGIKHIVFPPLSCRIYGYPYSEGAEVALKALKNGCQGFTQVRTCSNFGTDLLFSIRLTS</sequence>
<dbReference type="EMBL" id="GL377610">
    <property type="protein sequence ID" value="EFJ18425.1"/>
    <property type="molecule type" value="Genomic_DNA"/>
</dbReference>
<dbReference type="AlphaFoldDB" id="D8SBP5"/>
<dbReference type="HOGENOM" id="CLU_046550_5_0_1"/>
<dbReference type="eggNOG" id="KOG2633">
    <property type="taxonomic scope" value="Eukaryota"/>
</dbReference>
<dbReference type="InterPro" id="IPR043472">
    <property type="entry name" value="Macro_dom-like"/>
</dbReference>
<dbReference type="OrthoDB" id="6133115at2759"/>
<dbReference type="PROSITE" id="PS51154">
    <property type="entry name" value="MACRO"/>
    <property type="match status" value="1"/>
</dbReference>
<accession>D8SBP5</accession>
<dbReference type="Proteomes" id="UP000001514">
    <property type="component" value="Unassembled WGS sequence"/>
</dbReference>